<feature type="compositionally biased region" description="Basic and acidic residues" evidence="1">
    <location>
        <begin position="537"/>
        <end position="554"/>
    </location>
</feature>
<dbReference type="OrthoDB" id="372421at2759"/>
<dbReference type="SMART" id="SM00955">
    <property type="entry name" value="RNB"/>
    <property type="match status" value="1"/>
</dbReference>
<accession>A0A7J7IGC1</accession>
<dbReference type="GO" id="GO:0000175">
    <property type="term" value="F:3'-5'-RNA exonuclease activity"/>
    <property type="evidence" value="ECO:0007669"/>
    <property type="project" value="TreeGrafter"/>
</dbReference>
<dbReference type="GO" id="GO:0003723">
    <property type="term" value="F:RNA binding"/>
    <property type="evidence" value="ECO:0007669"/>
    <property type="project" value="InterPro"/>
</dbReference>
<evidence type="ECO:0000313" key="4">
    <source>
        <dbReference type="Proteomes" id="UP000530660"/>
    </source>
</evidence>
<dbReference type="GO" id="GO:0006402">
    <property type="term" value="P:mRNA catabolic process"/>
    <property type="evidence" value="ECO:0007669"/>
    <property type="project" value="TreeGrafter"/>
</dbReference>
<dbReference type="InterPro" id="IPR050180">
    <property type="entry name" value="RNR_Ribonuclease"/>
</dbReference>
<dbReference type="EMBL" id="VWRR01000011">
    <property type="protein sequence ID" value="KAF6002156.1"/>
    <property type="molecule type" value="Genomic_DNA"/>
</dbReference>
<evidence type="ECO:0000259" key="2">
    <source>
        <dbReference type="SMART" id="SM00955"/>
    </source>
</evidence>
<dbReference type="Proteomes" id="UP000530660">
    <property type="component" value="Unassembled WGS sequence"/>
</dbReference>
<sequence length="554" mass="62017">MKPILAANLFRLWVGDIDLDAEMSLIRHKFAVPSMTASAWATPCNLDMGLCSEGTAGVDGLGNSEDRRDFRWSTRVFSIDPASARDVDDALSVQWDSTEQCYRVGIHIADVSHFVRPGTALDQEAAQRGNTFYLVDHAIPMLPPTLSEGLCSLLPGTDRKTLSMEILLTADGFVKRDPWIGRGLVRSCAKLSYADAQRILSALAPEPRPDTLEADVVVLHRLASRLRQRRLERGALCLGRRQIVLNWVADGDHEHHVQIEPRDEAHWLVEEFMLLANESIARFLTRHCPENALLRRHPAFDETQLQRIAEWAQKRRYTFDVGDTKAIQTSLDALASSAPAAFYAVRNRLAKAMANAEYVCAADFEDPVAYRHTALDLDVYTHFTSPIRRYADLVVHRQVLLALDSIPDDTLRLQTRAARNAQTISAISGHCNQRKRDAEAAQTAATWLHLALEFYDKPREYNAIITGFVNRHQALQLYIPSLDLEVILDIAQDLGAVVRRQAESTSTGLEELELYWSPSVLAPDPSGQSPAGAHCEASQHRPVPDGRADTRRRW</sequence>
<dbReference type="InterPro" id="IPR012340">
    <property type="entry name" value="NA-bd_OB-fold"/>
</dbReference>
<dbReference type="PANTHER" id="PTHR23355:SF42">
    <property type="entry name" value="RIBONUCLEASE II, CHLOROPLASTIC_MITOCHONDRIAL"/>
    <property type="match status" value="1"/>
</dbReference>
<proteinExistence type="predicted"/>
<dbReference type="PANTHER" id="PTHR23355">
    <property type="entry name" value="RIBONUCLEASE"/>
    <property type="match status" value="1"/>
</dbReference>
<protein>
    <recommendedName>
        <fullName evidence="2">RNB domain-containing protein</fullName>
    </recommendedName>
</protein>
<dbReference type="AlphaFoldDB" id="A0A7J7IGC1"/>
<evidence type="ECO:0000256" key="1">
    <source>
        <dbReference type="SAM" id="MobiDB-lite"/>
    </source>
</evidence>
<evidence type="ECO:0000313" key="3">
    <source>
        <dbReference type="EMBL" id="KAF6002156.1"/>
    </source>
</evidence>
<feature type="domain" description="RNB" evidence="2">
    <location>
        <begin position="67"/>
        <end position="405"/>
    </location>
</feature>
<comment type="caution">
    <text evidence="3">The sequence shown here is derived from an EMBL/GenBank/DDBJ whole genome shotgun (WGS) entry which is preliminary data.</text>
</comment>
<dbReference type="GO" id="GO:0000932">
    <property type="term" value="C:P-body"/>
    <property type="evidence" value="ECO:0007669"/>
    <property type="project" value="TreeGrafter"/>
</dbReference>
<keyword evidence="4" id="KW-1185">Reference proteome</keyword>
<name>A0A7J7IGC1_9RHOD</name>
<dbReference type="SUPFAM" id="SSF50249">
    <property type="entry name" value="Nucleic acid-binding proteins"/>
    <property type="match status" value="1"/>
</dbReference>
<dbReference type="InterPro" id="IPR001900">
    <property type="entry name" value="RNase_II/R"/>
</dbReference>
<dbReference type="Pfam" id="PF00773">
    <property type="entry name" value="RNB"/>
    <property type="match status" value="1"/>
</dbReference>
<feature type="region of interest" description="Disordered" evidence="1">
    <location>
        <begin position="522"/>
        <end position="554"/>
    </location>
</feature>
<organism evidence="3 4">
    <name type="scientific">Cyanidiococcus yangmingshanensis</name>
    <dbReference type="NCBI Taxonomy" id="2690220"/>
    <lineage>
        <taxon>Eukaryota</taxon>
        <taxon>Rhodophyta</taxon>
        <taxon>Bangiophyceae</taxon>
        <taxon>Cyanidiales</taxon>
        <taxon>Cyanidiaceae</taxon>
        <taxon>Cyanidiococcus</taxon>
    </lineage>
</organism>
<gene>
    <name evidence="3" type="ORF">F1559_001524</name>
</gene>
<reference evidence="3 4" key="1">
    <citation type="journal article" date="2020" name="J. Phycol.">
        <title>Comparative genome analysis reveals Cyanidiococcus gen. nov., a new extremophilic red algal genus sister to Cyanidioschyzon (Cyanidioschyzonaceae, Rhodophyta).</title>
        <authorList>
            <person name="Liu S.-L."/>
            <person name="Chiang Y.-R."/>
            <person name="Yoon H.S."/>
            <person name="Fu H.-Y."/>
        </authorList>
    </citation>
    <scope>NUCLEOTIDE SEQUENCE [LARGE SCALE GENOMIC DNA]</scope>
    <source>
        <strain evidence="3 4">THAL066</strain>
    </source>
</reference>